<dbReference type="GO" id="GO:0051701">
    <property type="term" value="P:biological process involved in interaction with host"/>
    <property type="evidence" value="ECO:0007669"/>
    <property type="project" value="TreeGrafter"/>
</dbReference>
<dbReference type="SUPFAM" id="SSF52777">
    <property type="entry name" value="CoA-dependent acyltransferases"/>
    <property type="match status" value="2"/>
</dbReference>
<dbReference type="InterPro" id="IPR009721">
    <property type="entry name" value="O-acyltransferase_WSD1_C"/>
</dbReference>
<feature type="domain" description="O-acyltransferase WSD1-like N-terminal" evidence="11">
    <location>
        <begin position="41"/>
        <end position="165"/>
    </location>
</feature>
<evidence type="ECO:0000259" key="11">
    <source>
        <dbReference type="Pfam" id="PF03007"/>
    </source>
</evidence>
<organism evidence="13 14">
    <name type="scientific">Cellulomonas soli</name>
    <dbReference type="NCBI Taxonomy" id="931535"/>
    <lineage>
        <taxon>Bacteria</taxon>
        <taxon>Bacillati</taxon>
        <taxon>Actinomycetota</taxon>
        <taxon>Actinomycetes</taxon>
        <taxon>Micrococcales</taxon>
        <taxon>Cellulomonadaceae</taxon>
        <taxon>Cellulomonas</taxon>
    </lineage>
</organism>
<dbReference type="Pfam" id="PF03007">
    <property type="entry name" value="WS_DGAT_cat"/>
    <property type="match status" value="1"/>
</dbReference>
<dbReference type="InterPro" id="IPR004255">
    <property type="entry name" value="O-acyltransferase_WSD1_N"/>
</dbReference>
<comment type="catalytic activity">
    <reaction evidence="10">
        <text>an acyl-CoA + a 1,2-diacyl-sn-glycerol = a triacyl-sn-glycerol + CoA</text>
        <dbReference type="Rhea" id="RHEA:10868"/>
        <dbReference type="ChEBI" id="CHEBI:17815"/>
        <dbReference type="ChEBI" id="CHEBI:57287"/>
        <dbReference type="ChEBI" id="CHEBI:58342"/>
        <dbReference type="ChEBI" id="CHEBI:64615"/>
        <dbReference type="EC" id="2.3.1.20"/>
    </reaction>
</comment>
<dbReference type="GO" id="GO:0071731">
    <property type="term" value="P:response to nitric oxide"/>
    <property type="evidence" value="ECO:0007669"/>
    <property type="project" value="TreeGrafter"/>
</dbReference>
<evidence type="ECO:0000256" key="2">
    <source>
        <dbReference type="ARBA" id="ARBA00005189"/>
    </source>
</evidence>
<keyword evidence="6 13" id="KW-0808">Transferase</keyword>
<dbReference type="Proteomes" id="UP000321798">
    <property type="component" value="Unassembled WGS sequence"/>
</dbReference>
<evidence type="ECO:0000256" key="4">
    <source>
        <dbReference type="ARBA" id="ARBA00013244"/>
    </source>
</evidence>
<comment type="pathway">
    <text evidence="2">Lipid metabolism.</text>
</comment>
<dbReference type="Pfam" id="PF06974">
    <property type="entry name" value="WS_DGAT_C"/>
    <property type="match status" value="1"/>
</dbReference>
<dbReference type="Gene3D" id="3.30.559.10">
    <property type="entry name" value="Chloramphenicol acetyltransferase-like domain"/>
    <property type="match status" value="1"/>
</dbReference>
<dbReference type="RefSeq" id="WP_146952098.1">
    <property type="nucleotide sequence ID" value="NZ_BAABBJ010000009.1"/>
</dbReference>
<dbReference type="UniPathway" id="UPA00282"/>
<dbReference type="PANTHER" id="PTHR31650">
    <property type="entry name" value="O-ACYLTRANSFERASE (WSD1-LIKE) FAMILY PROTEIN"/>
    <property type="match status" value="1"/>
</dbReference>
<proteinExistence type="inferred from homology"/>
<evidence type="ECO:0000256" key="3">
    <source>
        <dbReference type="ARBA" id="ARBA00009587"/>
    </source>
</evidence>
<evidence type="ECO:0000256" key="1">
    <source>
        <dbReference type="ARBA" id="ARBA00004771"/>
    </source>
</evidence>
<keyword evidence="5" id="KW-0444">Lipid biosynthesis</keyword>
<evidence type="ECO:0000256" key="9">
    <source>
        <dbReference type="ARBA" id="ARBA00023315"/>
    </source>
</evidence>
<dbReference type="InterPro" id="IPR023213">
    <property type="entry name" value="CAT-like_dom_sf"/>
</dbReference>
<keyword evidence="7" id="KW-0319">Glycerol metabolism</keyword>
<dbReference type="GO" id="GO:0006071">
    <property type="term" value="P:glycerol metabolic process"/>
    <property type="evidence" value="ECO:0007669"/>
    <property type="project" value="UniProtKB-KW"/>
</dbReference>
<comment type="caution">
    <text evidence="13">The sequence shown here is derived from an EMBL/GenBank/DDBJ whole genome shotgun (WGS) entry which is preliminary data.</text>
</comment>
<evidence type="ECO:0000313" key="14">
    <source>
        <dbReference type="Proteomes" id="UP000321798"/>
    </source>
</evidence>
<evidence type="ECO:0000313" key="13">
    <source>
        <dbReference type="EMBL" id="GEP68324.1"/>
    </source>
</evidence>
<name>A0A512PAU0_9CELL</name>
<keyword evidence="8" id="KW-0443">Lipid metabolism</keyword>
<dbReference type="InterPro" id="IPR045034">
    <property type="entry name" value="O-acyltransferase_WSD1-like"/>
</dbReference>
<dbReference type="GO" id="GO:0019432">
    <property type="term" value="P:triglyceride biosynthetic process"/>
    <property type="evidence" value="ECO:0007669"/>
    <property type="project" value="UniProtKB-UniPathway"/>
</dbReference>
<evidence type="ECO:0000256" key="10">
    <source>
        <dbReference type="ARBA" id="ARBA00048109"/>
    </source>
</evidence>
<evidence type="ECO:0000256" key="5">
    <source>
        <dbReference type="ARBA" id="ARBA00022516"/>
    </source>
</evidence>
<keyword evidence="9 13" id="KW-0012">Acyltransferase</keyword>
<dbReference type="GO" id="GO:0001666">
    <property type="term" value="P:response to hypoxia"/>
    <property type="evidence" value="ECO:0007669"/>
    <property type="project" value="TreeGrafter"/>
</dbReference>
<sequence>MTGERVGAGDLVEWLTDVGPAPKQVGALLVLGGSDIDVMDVERVLVERFGKLRRFGQRLEQSGRGRPRWVDAGAQSVAGQVSRLTCPAPGDQEALLAVATAALTRPLDRSGPLWRAEVVDGLAGGGVAVVLVLHHVLADGLGGLAVLSRLVDDSSEPVPAGGVVGAPGAPRGSGAPRPVVLPADASAVRVRRRVGAPRTSLNVPTGPRRVTVVVEADLATTKAAGRTRGATVNDVLLVVVAGAAGRLLRARGEDVDALVVSVAVATRAPDAAHGLGNHVGVMPVRVPLHGSAGDRLAAVTRQTRRHKGHARRTSTALVRPLFRLAVATGTYQRVIENQRLVNIFLTNMIGPTSPITFAGASVERLVPIVVGAGNVPTAFAALSYAGTLTVSVDVDPDAVPEVEALTAALNDELQEVLALAPPEPS</sequence>
<protein>
    <recommendedName>
        <fullName evidence="4">diacylglycerol O-acyltransferase</fullName>
        <ecNumber evidence="4">2.3.1.20</ecNumber>
    </recommendedName>
</protein>
<evidence type="ECO:0000256" key="6">
    <source>
        <dbReference type="ARBA" id="ARBA00022679"/>
    </source>
</evidence>
<dbReference type="EC" id="2.3.1.20" evidence="4"/>
<feature type="domain" description="O-acyltransferase WSD1 C-terminal" evidence="12">
    <location>
        <begin position="276"/>
        <end position="415"/>
    </location>
</feature>
<dbReference type="AlphaFoldDB" id="A0A512PAU0"/>
<dbReference type="PANTHER" id="PTHR31650:SF1">
    <property type="entry name" value="WAX ESTER SYNTHASE_DIACYLGLYCEROL ACYLTRANSFERASE 4-RELATED"/>
    <property type="match status" value="1"/>
</dbReference>
<evidence type="ECO:0000256" key="8">
    <source>
        <dbReference type="ARBA" id="ARBA00023098"/>
    </source>
</evidence>
<evidence type="ECO:0000259" key="12">
    <source>
        <dbReference type="Pfam" id="PF06974"/>
    </source>
</evidence>
<evidence type="ECO:0000256" key="7">
    <source>
        <dbReference type="ARBA" id="ARBA00022798"/>
    </source>
</evidence>
<dbReference type="Gene3D" id="3.30.559.30">
    <property type="entry name" value="Nonribosomal peptide synthetase, condensation domain"/>
    <property type="match status" value="1"/>
</dbReference>
<dbReference type="EMBL" id="BKAL01000003">
    <property type="protein sequence ID" value="GEP68324.1"/>
    <property type="molecule type" value="Genomic_DNA"/>
</dbReference>
<gene>
    <name evidence="13" type="ORF">CSO01_10390</name>
</gene>
<comment type="pathway">
    <text evidence="1">Glycerolipid metabolism; triacylglycerol biosynthesis.</text>
</comment>
<comment type="similarity">
    <text evidence="3">Belongs to the long-chain O-acyltransferase family.</text>
</comment>
<dbReference type="GO" id="GO:0005886">
    <property type="term" value="C:plasma membrane"/>
    <property type="evidence" value="ECO:0007669"/>
    <property type="project" value="TreeGrafter"/>
</dbReference>
<dbReference type="GO" id="GO:0004144">
    <property type="term" value="F:diacylglycerol O-acyltransferase activity"/>
    <property type="evidence" value="ECO:0007669"/>
    <property type="project" value="UniProtKB-EC"/>
</dbReference>
<dbReference type="OrthoDB" id="9810950at2"/>
<keyword evidence="14" id="KW-1185">Reference proteome</keyword>
<reference evidence="13 14" key="1">
    <citation type="submission" date="2019-07" db="EMBL/GenBank/DDBJ databases">
        <title>Whole genome shotgun sequence of Cellulomonas soli NBRC 109434.</title>
        <authorList>
            <person name="Hosoyama A."/>
            <person name="Uohara A."/>
            <person name="Ohji S."/>
            <person name="Ichikawa N."/>
        </authorList>
    </citation>
    <scope>NUCLEOTIDE SEQUENCE [LARGE SCALE GENOMIC DNA]</scope>
    <source>
        <strain evidence="13 14">NBRC 109434</strain>
    </source>
</reference>
<accession>A0A512PAU0</accession>